<protein>
    <submittedName>
        <fullName evidence="2">Uncharacterized protein</fullName>
    </submittedName>
</protein>
<reference evidence="2 3" key="2">
    <citation type="submission" date="2014-05" db="EMBL/GenBank/DDBJ databases">
        <title>Genome sequence of the 3-chlorobenzoate degrading bacterium Pseudomonas knackmussii B13 shows multiple evidence for horizontal gene transfer.</title>
        <authorList>
            <person name="Miyazaki R."/>
            <person name="Bertelli C."/>
            <person name="Falquet L."/>
            <person name="Robinson-Rechavi M."/>
            <person name="Gharib W."/>
            <person name="Roy S."/>
            <person name="Van der Meer J.R."/>
        </authorList>
    </citation>
    <scope>NUCLEOTIDE SEQUENCE [LARGE SCALE GENOMIC DNA]</scope>
    <source>
        <strain evidence="2 3">B13</strain>
    </source>
</reference>
<dbReference type="Proteomes" id="UP000025241">
    <property type="component" value="Chromosome I"/>
</dbReference>
<dbReference type="InterPro" id="IPR049708">
    <property type="entry name" value="PP0621-like"/>
</dbReference>
<organism evidence="2 3">
    <name type="scientific">Pseudomonas knackmussii (strain DSM 6978 / CCUG 54928 / LMG 23759 / B13)</name>
    <dbReference type="NCBI Taxonomy" id="1301098"/>
    <lineage>
        <taxon>Bacteria</taxon>
        <taxon>Pseudomonadati</taxon>
        <taxon>Pseudomonadota</taxon>
        <taxon>Gammaproteobacteria</taxon>
        <taxon>Pseudomonadales</taxon>
        <taxon>Pseudomonadaceae</taxon>
        <taxon>Pseudomonas</taxon>
    </lineage>
</organism>
<evidence type="ECO:0000313" key="2">
    <source>
        <dbReference type="EMBL" id="CDF86105.1"/>
    </source>
</evidence>
<proteinExistence type="predicted"/>
<name>A0A024HM50_PSEKB</name>
<evidence type="ECO:0000313" key="3">
    <source>
        <dbReference type="Proteomes" id="UP000025241"/>
    </source>
</evidence>
<reference evidence="2 3" key="1">
    <citation type="submission" date="2013-03" db="EMBL/GenBank/DDBJ databases">
        <authorList>
            <person name="Linke B."/>
        </authorList>
    </citation>
    <scope>NUCLEOTIDE SEQUENCE [LARGE SCALE GENOMIC DNA]</scope>
    <source>
        <strain evidence="2 3">B13</strain>
    </source>
</reference>
<keyword evidence="1" id="KW-0472">Membrane</keyword>
<keyword evidence="1" id="KW-1133">Transmembrane helix</keyword>
<keyword evidence="3" id="KW-1185">Reference proteome</keyword>
<feature type="transmembrane region" description="Helical" evidence="1">
    <location>
        <begin position="27"/>
        <end position="45"/>
    </location>
</feature>
<dbReference type="HOGENOM" id="CLU_168222_1_1_6"/>
<dbReference type="EMBL" id="HG322950">
    <property type="protein sequence ID" value="CDF86105.1"/>
    <property type="molecule type" value="Genomic_DNA"/>
</dbReference>
<gene>
    <name evidence="2" type="ORF">PKB_4785</name>
</gene>
<dbReference type="eggNOG" id="ENOG5033BBV">
    <property type="taxonomic scope" value="Bacteria"/>
</dbReference>
<dbReference type="STRING" id="1301098.PKB_4785"/>
<sequence length="103" mass="11885">MGNLARGCLPGVLAWLHCGSSEKKGTTMTRLLFWLILFALAWWFWRKATRPQRPAAKPRDEQAEPMVRCAQCGVHVPRAQALQNEQRWYCSQAHLQQDQTRHG</sequence>
<evidence type="ECO:0000256" key="1">
    <source>
        <dbReference type="SAM" id="Phobius"/>
    </source>
</evidence>
<accession>A0A024HM50</accession>
<dbReference type="PATRIC" id="fig|1301098.3.peg.4773"/>
<dbReference type="AlphaFoldDB" id="A0A024HM50"/>
<dbReference type="NCBIfam" id="NF041023">
    <property type="entry name" value="PP0621_fam"/>
    <property type="match status" value="1"/>
</dbReference>
<dbReference type="KEGG" id="pkc:PKB_4785"/>
<keyword evidence="1" id="KW-0812">Transmembrane</keyword>